<protein>
    <submittedName>
        <fullName evidence="2">Uncharacterized protein</fullName>
    </submittedName>
</protein>
<keyword evidence="6" id="KW-1185">Reference proteome</keyword>
<accession>A0AA88CPI8</accession>
<evidence type="ECO:0000313" key="4">
    <source>
        <dbReference type="EMBL" id="GMN68451.1"/>
    </source>
</evidence>
<dbReference type="EMBL" id="BTGU01000616">
    <property type="protein sequence ID" value="GMN68451.1"/>
    <property type="molecule type" value="Genomic_DNA"/>
</dbReference>
<dbReference type="EMBL" id="BTGU01000617">
    <property type="protein sequence ID" value="GMN68452.1"/>
    <property type="molecule type" value="Genomic_DNA"/>
</dbReference>
<sequence length="210" mass="22492">MRTVLVISVAIVLVVACFQAADAKTKYTIPEGPPEGRKLSGAAAIITGGRPLLEANTVVSSPNTDETVDREAGCGEPRGKLDPSLQTYGKVKEWPVVVETKGEEKFWIKPTKSLSGIKGAKVSIMIMVHDLIKDVAAYPLLHSCPASSIILYQNSPVGAQLWSDWGGQPFPTQTIVQPDLTRIGPTQASLLAVILICHLDLVLIICEHAS</sequence>
<name>A0AA88CPI8_FICCA</name>
<gene>
    <name evidence="4" type="ORF">TIFTF001_037508</name>
    <name evidence="5" type="ORF">TIFTF001_037509</name>
    <name evidence="2" type="ORF">TIFTF001_040789</name>
    <name evidence="3" type="ORF">TIFTF001_040790</name>
</gene>
<dbReference type="AlphaFoldDB" id="A0AA88CPI8"/>
<dbReference type="PROSITE" id="PS51257">
    <property type="entry name" value="PROKAR_LIPOPROTEIN"/>
    <property type="match status" value="1"/>
</dbReference>
<organism evidence="2 6">
    <name type="scientific">Ficus carica</name>
    <name type="common">Common fig</name>
    <dbReference type="NCBI Taxonomy" id="3494"/>
    <lineage>
        <taxon>Eukaryota</taxon>
        <taxon>Viridiplantae</taxon>
        <taxon>Streptophyta</taxon>
        <taxon>Embryophyta</taxon>
        <taxon>Tracheophyta</taxon>
        <taxon>Spermatophyta</taxon>
        <taxon>Magnoliopsida</taxon>
        <taxon>eudicotyledons</taxon>
        <taxon>Gunneridae</taxon>
        <taxon>Pentapetalae</taxon>
        <taxon>rosids</taxon>
        <taxon>fabids</taxon>
        <taxon>Rosales</taxon>
        <taxon>Moraceae</taxon>
        <taxon>Ficeae</taxon>
        <taxon>Ficus</taxon>
    </lineage>
</organism>
<dbReference type="Proteomes" id="UP001187192">
    <property type="component" value="Unassembled WGS sequence"/>
</dbReference>
<proteinExistence type="predicted"/>
<dbReference type="EMBL" id="BTGU01001585">
    <property type="protein sequence ID" value="GMN25930.1"/>
    <property type="molecule type" value="Genomic_DNA"/>
</dbReference>
<evidence type="ECO:0000313" key="3">
    <source>
        <dbReference type="EMBL" id="GMN25944.1"/>
    </source>
</evidence>
<dbReference type="EMBL" id="BTGU01001586">
    <property type="protein sequence ID" value="GMN25944.1"/>
    <property type="molecule type" value="Genomic_DNA"/>
</dbReference>
<evidence type="ECO:0000313" key="5">
    <source>
        <dbReference type="EMBL" id="GMN68452.1"/>
    </source>
</evidence>
<reference evidence="2" key="1">
    <citation type="submission" date="2023-07" db="EMBL/GenBank/DDBJ databases">
        <title>draft genome sequence of fig (Ficus carica).</title>
        <authorList>
            <person name="Takahashi T."/>
            <person name="Nishimura K."/>
        </authorList>
    </citation>
    <scope>NUCLEOTIDE SEQUENCE</scope>
</reference>
<evidence type="ECO:0000256" key="1">
    <source>
        <dbReference type="SAM" id="SignalP"/>
    </source>
</evidence>
<comment type="caution">
    <text evidence="2">The sequence shown here is derived from an EMBL/GenBank/DDBJ whole genome shotgun (WGS) entry which is preliminary data.</text>
</comment>
<feature type="signal peptide" evidence="1">
    <location>
        <begin position="1"/>
        <end position="23"/>
    </location>
</feature>
<feature type="chain" id="PRO_5041891664" evidence="1">
    <location>
        <begin position="24"/>
        <end position="210"/>
    </location>
</feature>
<evidence type="ECO:0000313" key="6">
    <source>
        <dbReference type="Proteomes" id="UP001187192"/>
    </source>
</evidence>
<keyword evidence="1" id="KW-0732">Signal</keyword>
<evidence type="ECO:0000313" key="2">
    <source>
        <dbReference type="EMBL" id="GMN25930.1"/>
    </source>
</evidence>